<comment type="function">
    <text evidence="6">Specifically methylates the guanine in position 1835 (m2G1835) of 23S rRNA.</text>
</comment>
<accession>A0ABQ6GUJ5</accession>
<evidence type="ECO:0000313" key="10">
    <source>
        <dbReference type="Proteomes" id="UP001157186"/>
    </source>
</evidence>
<dbReference type="PROSITE" id="PS00092">
    <property type="entry name" value="N6_MTASE"/>
    <property type="match status" value="1"/>
</dbReference>
<feature type="domain" description="RlmG N-terminal" evidence="8">
    <location>
        <begin position="6"/>
        <end position="183"/>
    </location>
</feature>
<evidence type="ECO:0000256" key="4">
    <source>
        <dbReference type="ARBA" id="ARBA00022679"/>
    </source>
</evidence>
<evidence type="ECO:0000259" key="8">
    <source>
        <dbReference type="Pfam" id="PF26049"/>
    </source>
</evidence>
<protein>
    <recommendedName>
        <fullName evidence="6">Ribosomal RNA large subunit methyltransferase G</fullName>
        <ecNumber evidence="6">2.1.1.174</ecNumber>
    </recommendedName>
    <alternativeName>
        <fullName evidence="6">23S rRNA m2G1835 methyltransferase</fullName>
    </alternativeName>
    <alternativeName>
        <fullName evidence="6">rRNA (guanine-N(2)-)-methyltransferase RlmG</fullName>
    </alternativeName>
</protein>
<dbReference type="InterPro" id="IPR017237">
    <property type="entry name" value="RLMG"/>
</dbReference>
<dbReference type="PANTHER" id="PTHR47816:SF5">
    <property type="entry name" value="RIBOSOMAL RNA LARGE SUBUNIT METHYLTRANSFERASE G"/>
    <property type="match status" value="1"/>
</dbReference>
<evidence type="ECO:0000256" key="1">
    <source>
        <dbReference type="ARBA" id="ARBA00022490"/>
    </source>
</evidence>
<dbReference type="Gene3D" id="3.40.50.150">
    <property type="entry name" value="Vaccinia Virus protein VP39"/>
    <property type="match status" value="2"/>
</dbReference>
<dbReference type="RefSeq" id="WP_284245527.1">
    <property type="nucleotide sequence ID" value="NZ_BSST01000001.1"/>
</dbReference>
<keyword evidence="5 6" id="KW-0949">S-adenosyl-L-methionine</keyword>
<keyword evidence="10" id="KW-1185">Reference proteome</keyword>
<dbReference type="InterPro" id="IPR029063">
    <property type="entry name" value="SAM-dependent_MTases_sf"/>
</dbReference>
<comment type="caution">
    <text evidence="9">The sequence shown here is derived from an EMBL/GenBank/DDBJ whole genome shotgun (WGS) entry which is preliminary data.</text>
</comment>
<dbReference type="CDD" id="cd02440">
    <property type="entry name" value="AdoMet_MTases"/>
    <property type="match status" value="1"/>
</dbReference>
<organism evidence="9 10">
    <name type="scientific">Thalassotalea insulae</name>
    <dbReference type="NCBI Taxonomy" id="2056778"/>
    <lineage>
        <taxon>Bacteria</taxon>
        <taxon>Pseudomonadati</taxon>
        <taxon>Pseudomonadota</taxon>
        <taxon>Gammaproteobacteria</taxon>
        <taxon>Alteromonadales</taxon>
        <taxon>Colwelliaceae</taxon>
        <taxon>Thalassotalea</taxon>
    </lineage>
</organism>
<comment type="catalytic activity">
    <reaction evidence="6">
        <text>guanosine(1835) in 23S rRNA + S-adenosyl-L-methionine = N(2)-methylguanosine(1835) in 23S rRNA + S-adenosyl-L-homocysteine + H(+)</text>
        <dbReference type="Rhea" id="RHEA:42744"/>
        <dbReference type="Rhea" id="RHEA-COMP:10217"/>
        <dbReference type="Rhea" id="RHEA-COMP:10218"/>
        <dbReference type="ChEBI" id="CHEBI:15378"/>
        <dbReference type="ChEBI" id="CHEBI:57856"/>
        <dbReference type="ChEBI" id="CHEBI:59789"/>
        <dbReference type="ChEBI" id="CHEBI:74269"/>
        <dbReference type="ChEBI" id="CHEBI:74481"/>
        <dbReference type="EC" id="2.1.1.174"/>
    </reaction>
</comment>
<evidence type="ECO:0000256" key="5">
    <source>
        <dbReference type="ARBA" id="ARBA00022691"/>
    </source>
</evidence>
<dbReference type="Proteomes" id="UP001157186">
    <property type="component" value="Unassembled WGS sequence"/>
</dbReference>
<comment type="similarity">
    <text evidence="6">Belongs to the methyltransferase superfamily. RlmG family.</text>
</comment>
<keyword evidence="4 6" id="KW-0808">Transferase</keyword>
<dbReference type="Pfam" id="PF05175">
    <property type="entry name" value="MTS"/>
    <property type="match status" value="1"/>
</dbReference>
<dbReference type="EMBL" id="BSST01000001">
    <property type="protein sequence ID" value="GLX79608.1"/>
    <property type="molecule type" value="Genomic_DNA"/>
</dbReference>
<dbReference type="InterPro" id="IPR007848">
    <property type="entry name" value="Small_mtfrase_dom"/>
</dbReference>
<dbReference type="SUPFAM" id="SSF53335">
    <property type="entry name" value="S-adenosyl-L-methionine-dependent methyltransferases"/>
    <property type="match status" value="1"/>
</dbReference>
<dbReference type="InterPro" id="IPR058679">
    <property type="entry name" value="RlmG_N"/>
</dbReference>
<name>A0ABQ6GUJ5_9GAMM</name>
<dbReference type="Pfam" id="PF26049">
    <property type="entry name" value="RLMG_N"/>
    <property type="match status" value="1"/>
</dbReference>
<dbReference type="HAMAP" id="MF_01859">
    <property type="entry name" value="23SrRNA_methyltr_G"/>
    <property type="match status" value="1"/>
</dbReference>
<sequence length="385" mass="43385">MLSPFLVHDKNLYLERYPTYQVNRSLQAWDAADEYLVNYLSEQALLNSKLTILVFNDNFGALSLNLTEHRVFAISDSFISHQGLKHNAEQNHLSLDEVKLLSSLDKLPAEPDLVLYKIPKSNSLLKEQLAQLRQVVSANTIFIAADKAKNIQSSTLKVFASYLGTTTTSLAVKKARLVFCQLDNKVQAANEQQFSQTKHWLLEQNSLDITNYANVFARDKLDIGARVFIDHLPTLSADSSKKIIDLGCGNGVIGLSVLNTAPQCQIHFVDESYMAVQSAKENVEHNFPDSFKHCQFSVDDCLTNIEENNVDIVLCNPPFHQQNATTDHIAWQMFNDSFKVLKKGGELRIVGNRQLGYHIKLKRIFGNCKLIASNKKFVILSAIKR</sequence>
<comment type="subcellular location">
    <subcellularLocation>
        <location evidence="6">Cytoplasm</location>
    </subcellularLocation>
</comment>
<feature type="domain" description="Methyltransferase small" evidence="7">
    <location>
        <begin position="207"/>
        <end position="380"/>
    </location>
</feature>
<dbReference type="PANTHER" id="PTHR47816">
    <property type="entry name" value="RIBOSOMAL RNA SMALL SUBUNIT METHYLTRANSFERASE C"/>
    <property type="match status" value="1"/>
</dbReference>
<dbReference type="PIRSF" id="PIRSF037565">
    <property type="entry name" value="RRNA_m2G_Mtase_RsmD_prd"/>
    <property type="match status" value="1"/>
</dbReference>
<evidence type="ECO:0000256" key="2">
    <source>
        <dbReference type="ARBA" id="ARBA00022552"/>
    </source>
</evidence>
<gene>
    <name evidence="6 9" type="primary">rlmG</name>
    <name evidence="9" type="ORF">tinsulaeT_29480</name>
</gene>
<evidence type="ECO:0000313" key="9">
    <source>
        <dbReference type="EMBL" id="GLX79608.1"/>
    </source>
</evidence>
<evidence type="ECO:0000259" key="7">
    <source>
        <dbReference type="Pfam" id="PF05175"/>
    </source>
</evidence>
<dbReference type="InterPro" id="IPR046977">
    <property type="entry name" value="RsmC/RlmG"/>
</dbReference>
<dbReference type="GO" id="GO:0032259">
    <property type="term" value="P:methylation"/>
    <property type="evidence" value="ECO:0007669"/>
    <property type="project" value="UniProtKB-KW"/>
</dbReference>
<evidence type="ECO:0000256" key="6">
    <source>
        <dbReference type="HAMAP-Rule" id="MF_01859"/>
    </source>
</evidence>
<evidence type="ECO:0000256" key="3">
    <source>
        <dbReference type="ARBA" id="ARBA00022603"/>
    </source>
</evidence>
<reference evidence="9 10" key="1">
    <citation type="submission" date="2023-03" db="EMBL/GenBank/DDBJ databases">
        <title>Draft genome sequence of Thalassotalea insulae KCTC 62186T.</title>
        <authorList>
            <person name="Sawabe T."/>
        </authorList>
    </citation>
    <scope>NUCLEOTIDE SEQUENCE [LARGE SCALE GENOMIC DNA]</scope>
    <source>
        <strain evidence="9 10">KCTC 62186</strain>
    </source>
</reference>
<keyword evidence="2 6" id="KW-0698">rRNA processing</keyword>
<keyword evidence="1 6" id="KW-0963">Cytoplasm</keyword>
<dbReference type="GO" id="GO:0008168">
    <property type="term" value="F:methyltransferase activity"/>
    <property type="evidence" value="ECO:0007669"/>
    <property type="project" value="UniProtKB-KW"/>
</dbReference>
<dbReference type="EC" id="2.1.1.174" evidence="6"/>
<keyword evidence="3 6" id="KW-0489">Methyltransferase</keyword>
<dbReference type="InterPro" id="IPR002052">
    <property type="entry name" value="DNA_methylase_N6_adenine_CS"/>
</dbReference>
<proteinExistence type="inferred from homology"/>